<dbReference type="EMBL" id="CAJVCH010535596">
    <property type="protein sequence ID" value="CAG7825262.1"/>
    <property type="molecule type" value="Genomic_DNA"/>
</dbReference>
<keyword evidence="7" id="KW-1185">Reference proteome</keyword>
<feature type="compositionally biased region" description="Low complexity" evidence="4">
    <location>
        <begin position="465"/>
        <end position="478"/>
    </location>
</feature>
<evidence type="ECO:0000256" key="1">
    <source>
        <dbReference type="ARBA" id="ARBA00004123"/>
    </source>
</evidence>
<comment type="caution">
    <text evidence="6">The sequence shown here is derived from an EMBL/GenBank/DDBJ whole genome shotgun (WGS) entry which is preliminary data.</text>
</comment>
<evidence type="ECO:0000256" key="3">
    <source>
        <dbReference type="ARBA" id="ARBA00023242"/>
    </source>
</evidence>
<feature type="compositionally biased region" description="Polar residues" evidence="4">
    <location>
        <begin position="800"/>
        <end position="821"/>
    </location>
</feature>
<feature type="region of interest" description="Disordered" evidence="4">
    <location>
        <begin position="124"/>
        <end position="232"/>
    </location>
</feature>
<dbReference type="Pfam" id="PF11502">
    <property type="entry name" value="BCL9"/>
    <property type="match status" value="1"/>
</dbReference>
<feature type="region of interest" description="Disordered" evidence="4">
    <location>
        <begin position="347"/>
        <end position="498"/>
    </location>
</feature>
<keyword evidence="3" id="KW-0539">Nucleus</keyword>
<evidence type="ECO:0000259" key="5">
    <source>
        <dbReference type="Pfam" id="PF11502"/>
    </source>
</evidence>
<evidence type="ECO:0000256" key="2">
    <source>
        <dbReference type="ARBA" id="ARBA00009200"/>
    </source>
</evidence>
<feature type="region of interest" description="Disordered" evidence="4">
    <location>
        <begin position="1236"/>
        <end position="1296"/>
    </location>
</feature>
<comment type="subcellular location">
    <subcellularLocation>
        <location evidence="1">Nucleus</location>
    </subcellularLocation>
</comment>
<feature type="compositionally biased region" description="Gly residues" evidence="4">
    <location>
        <begin position="933"/>
        <end position="942"/>
    </location>
</feature>
<feature type="region of interest" description="Disordered" evidence="4">
    <location>
        <begin position="918"/>
        <end position="945"/>
    </location>
</feature>
<dbReference type="InterPro" id="IPR024670">
    <property type="entry name" value="BCL9_beta-catenin-bd_dom"/>
</dbReference>
<feature type="compositionally biased region" description="Polar residues" evidence="4">
    <location>
        <begin position="849"/>
        <end position="859"/>
    </location>
</feature>
<feature type="compositionally biased region" description="Low complexity" evidence="4">
    <location>
        <begin position="1265"/>
        <end position="1286"/>
    </location>
</feature>
<sequence length="1354" mass="142487">MLEGIRMMIVLRGLGGLVPRHVWNKMVNASRDAEIHLFSSVLKNSGCFERNISTEFRENQKKTLSLEDDSVWELLFQNVFVTDFQFGIIRTKHYWDWKYQPLHGGHIWRNKCADSKVSCGNGLVPVGKSKSPGGGAAKNSRRKNKNGMKIKEEKSLNPGGPDPGGGPGPNLGSNLQDLGDGSSQDPGSNKGLPDDLILNGADIKLENPSTPLLDKSDCSDMPPLSDLGHPDFPDCKPPMNPYCYPHYNNNLPPGGGSMPPHPHGPGDYGPPMMGNYGPSGPPQTKQQPSTLEAQYMQQQSQIFVFSTKLANKAADAVFQGQCPSIIGFHMSQPATRKFLEKNPFKMNNFGRQFQGNPNWPPPAAPTGKGKGAKNQQQQQQQQQMGMPGPPNLPPDSFNMHHGGPPPPPWNAHNSPPQKSNQQGYSNYYESPPFCGGGMGPQQPGPNPGMMGPGPQGPPPPGGPMPSGQLPGYFPGGPNNQPPGNGPQGPMPTGIKIPDENLTPQQLQHREQKLAKMRTMYTLLFPENDHPHTPGDPNCHPMPPHENMNAYDMPGGPPPMGMDYNMPGQGGPNGPNNKGGNDWSSSSSNFFMDGQPVMKPGLPPPNVGPPSGNGPRSNKVGGGSIPSPATPLTPGSSCGGHHRPSPHSPMPSDPVYQGGGGPGGGGGGHSFYPTGYYSPQVGQVQDNSPSAAVQRKDSESSNSEGGKSRKDKSSCSISPTSSAPPSVKEANLMPVPSPQQIQYLNVFEGQELTIQKQPNVGLSDHTNDHSPGLPSNLDMNPSTPNVNQQKPSHSAPPTPGSLASMTTQKSNSEMSLNVNSGGVKTRPGSVGPVATPKNSTTPNPSPQAPDRNSQPGTPLQLNLDGMKNLGNPVGFSGPGMGNNGPAGPQPPCNMLNKGPGAPGNKPAFDPISSMVQMSQQLTGGNGTPPNPPGSGMGGNGGYGMNTPGGPPMNPNMVNFNTSMHSVQNVDGGMAMGGPQTVNNTYVNATMTIQQMNIQNIPPYNMGMGHQMGSHMPQQMGQQMGHMPPAIGGAPPGPPPPNMQQPIMGPGPMCGSGPMGPGMGGNGPMVMGGNGPPMGQMGSLCSGPPMPGRGVGPPPQMMYGNQSPRMGQNVRSAPYRLPPNSNNPRAFGGTNIQVKPNAPNTIQYLPARPPPPHSQGPMCSQSGVMGGPGPGVRSGPNLDFLQRYTNPNPGPVVNVNMGMNVNVNMGGNRMGYPGPPGGMGNPNGPPCGIMRAPHPPPHMSMMDQGPNPGGPVGPGQPLPPAMMPGMKGPGMYPNAPSGPQQQQQGPPPSDPGYAQQFHHFQQQLYATGTNNGRNPMQPNVQNNPNTPPNQTFFKTFDAPPNRKELKNIRRRY</sequence>
<feature type="compositionally biased region" description="Low complexity" evidence="4">
    <location>
        <begin position="1316"/>
        <end position="1338"/>
    </location>
</feature>
<feature type="compositionally biased region" description="Basic residues" evidence="4">
    <location>
        <begin position="139"/>
        <end position="148"/>
    </location>
</feature>
<accession>A0A8J2L4A5</accession>
<organism evidence="6 7">
    <name type="scientific">Allacma fusca</name>
    <dbReference type="NCBI Taxonomy" id="39272"/>
    <lineage>
        <taxon>Eukaryota</taxon>
        <taxon>Metazoa</taxon>
        <taxon>Ecdysozoa</taxon>
        <taxon>Arthropoda</taxon>
        <taxon>Hexapoda</taxon>
        <taxon>Collembola</taxon>
        <taxon>Symphypleona</taxon>
        <taxon>Sminthuridae</taxon>
        <taxon>Allacma</taxon>
    </lineage>
</organism>
<name>A0A8J2L4A5_9HEXA</name>
<dbReference type="OrthoDB" id="7668649at2759"/>
<feature type="compositionally biased region" description="Basic and acidic residues" evidence="4">
    <location>
        <begin position="1342"/>
        <end position="1354"/>
    </location>
</feature>
<reference evidence="6" key="1">
    <citation type="submission" date="2021-06" db="EMBL/GenBank/DDBJ databases">
        <authorList>
            <person name="Hodson N. C."/>
            <person name="Mongue J. A."/>
            <person name="Jaron S. K."/>
        </authorList>
    </citation>
    <scope>NUCLEOTIDE SEQUENCE</scope>
</reference>
<protein>
    <recommendedName>
        <fullName evidence="5">B-cell lymphoma 9 beta-catenin binding domain-containing protein</fullName>
    </recommendedName>
</protein>
<dbReference type="GO" id="GO:0005634">
    <property type="term" value="C:nucleus"/>
    <property type="evidence" value="ECO:0007669"/>
    <property type="project" value="UniProtKB-SubCell"/>
</dbReference>
<feature type="region of interest" description="Disordered" evidence="4">
    <location>
        <begin position="1308"/>
        <end position="1354"/>
    </location>
</feature>
<evidence type="ECO:0000313" key="6">
    <source>
        <dbReference type="EMBL" id="CAG7825262.1"/>
    </source>
</evidence>
<feature type="domain" description="B-cell lymphoma 9 beta-catenin binding" evidence="5">
    <location>
        <begin position="500"/>
        <end position="530"/>
    </location>
</feature>
<comment type="similarity">
    <text evidence="2">Belongs to the BCL9 family.</text>
</comment>
<feature type="compositionally biased region" description="Low complexity" evidence="4">
    <location>
        <begin position="372"/>
        <end position="383"/>
    </location>
</feature>
<feature type="compositionally biased region" description="Polar residues" evidence="4">
    <location>
        <begin position="411"/>
        <end position="428"/>
    </location>
</feature>
<feature type="compositionally biased region" description="Polar residues" evidence="4">
    <location>
        <begin position="679"/>
        <end position="690"/>
    </location>
</feature>
<evidence type="ECO:0000256" key="4">
    <source>
        <dbReference type="SAM" id="MobiDB-lite"/>
    </source>
</evidence>
<dbReference type="Proteomes" id="UP000708208">
    <property type="component" value="Unassembled WGS sequence"/>
</dbReference>
<evidence type="ECO:0000313" key="7">
    <source>
        <dbReference type="Proteomes" id="UP000708208"/>
    </source>
</evidence>
<feature type="compositionally biased region" description="Pro residues" evidence="4">
    <location>
        <begin position="454"/>
        <end position="463"/>
    </location>
</feature>
<feature type="compositionally biased region" description="Gly residues" evidence="4">
    <location>
        <begin position="656"/>
        <end position="668"/>
    </location>
</feature>
<feature type="compositionally biased region" description="Pro residues" evidence="4">
    <location>
        <begin position="1250"/>
        <end position="1264"/>
    </location>
</feature>
<gene>
    <name evidence="6" type="ORF">AFUS01_LOCUS35382</name>
</gene>
<feature type="region of interest" description="Disordered" evidence="4">
    <location>
        <begin position="526"/>
        <end position="733"/>
    </location>
</feature>
<feature type="compositionally biased region" description="Low complexity" evidence="4">
    <location>
        <begin position="713"/>
        <end position="725"/>
    </location>
</feature>
<feature type="region of interest" description="Disordered" evidence="4">
    <location>
        <begin position="754"/>
        <end position="902"/>
    </location>
</feature>
<feature type="compositionally biased region" description="Polar residues" evidence="4">
    <location>
        <begin position="776"/>
        <end position="791"/>
    </location>
</feature>
<proteinExistence type="inferred from homology"/>